<feature type="compositionally biased region" description="Basic and acidic residues" evidence="1">
    <location>
        <begin position="326"/>
        <end position="336"/>
    </location>
</feature>
<feature type="compositionally biased region" description="Acidic residues" evidence="1">
    <location>
        <begin position="351"/>
        <end position="360"/>
    </location>
</feature>
<gene>
    <name evidence="2" type="ORF">PHLGIDRAFT_129438</name>
</gene>
<organism evidence="2 3">
    <name type="scientific">Phlebiopsis gigantea (strain 11061_1 CR5-6)</name>
    <name type="common">White-rot fungus</name>
    <name type="synonym">Peniophora gigantea</name>
    <dbReference type="NCBI Taxonomy" id="745531"/>
    <lineage>
        <taxon>Eukaryota</taxon>
        <taxon>Fungi</taxon>
        <taxon>Dikarya</taxon>
        <taxon>Basidiomycota</taxon>
        <taxon>Agaricomycotina</taxon>
        <taxon>Agaricomycetes</taxon>
        <taxon>Polyporales</taxon>
        <taxon>Phanerochaetaceae</taxon>
        <taxon>Phlebiopsis</taxon>
    </lineage>
</organism>
<dbReference type="Proteomes" id="UP000053257">
    <property type="component" value="Unassembled WGS sequence"/>
</dbReference>
<keyword evidence="3" id="KW-1185">Reference proteome</keyword>
<evidence type="ECO:0000313" key="3">
    <source>
        <dbReference type="Proteomes" id="UP000053257"/>
    </source>
</evidence>
<dbReference type="OrthoDB" id="3262173at2759"/>
<feature type="region of interest" description="Disordered" evidence="1">
    <location>
        <begin position="287"/>
        <end position="381"/>
    </location>
</feature>
<dbReference type="HOGENOM" id="CLU_804369_0_0_1"/>
<evidence type="ECO:0000313" key="2">
    <source>
        <dbReference type="EMBL" id="KIP04512.1"/>
    </source>
</evidence>
<dbReference type="AlphaFoldDB" id="A0A0C3S3N4"/>
<accession>A0A0C3S3N4</accession>
<proteinExistence type="predicted"/>
<sequence length="414" mass="43772">MESSGTPRSAKKTYSSKMKKKKGTGADATSDAVEDSEGQDTMNDKTNGKDQAKSSSSTNKRIPKKVEVELPGPLPLQTPISKKPASTARKGGYSRASSIVSASAASADGTDAPPSRVKPPSSRGAALPAPSHSGSQDEGSGDDSVSVAGSVRSTRKRKSEPDRIQFFNDDPLCAEVEPHRARCAKCEVWIPLHPKRRYTMQDWIAHRKSCAGTANAATPRASASGDNGPAPLSQIEAEGKAALENDARTGEIRPHEVFCTACNAWVALDPVARYATVNWEAHTPSCSANATTSPQVEAASGTDAHAPPPPSNDAPPPLAESQPVGRESDAPADDKPGPPQASSSRKRARDAEDDDEDGEGQSDQRVVRQRSNSYTPARGEALWNILTKPFRSFVEGFQQGLNMKPSPSNSAPTP</sequence>
<feature type="compositionally biased region" description="Low complexity" evidence="1">
    <location>
        <begin position="131"/>
        <end position="152"/>
    </location>
</feature>
<dbReference type="STRING" id="745531.A0A0C3S3N4"/>
<feature type="compositionally biased region" description="Pro residues" evidence="1">
    <location>
        <begin position="306"/>
        <end position="318"/>
    </location>
</feature>
<reference evidence="2 3" key="1">
    <citation type="journal article" date="2014" name="PLoS Genet.">
        <title>Analysis of the Phlebiopsis gigantea genome, transcriptome and secretome provides insight into its pioneer colonization strategies of wood.</title>
        <authorList>
            <person name="Hori C."/>
            <person name="Ishida T."/>
            <person name="Igarashi K."/>
            <person name="Samejima M."/>
            <person name="Suzuki H."/>
            <person name="Master E."/>
            <person name="Ferreira P."/>
            <person name="Ruiz-Duenas F.J."/>
            <person name="Held B."/>
            <person name="Canessa P."/>
            <person name="Larrondo L.F."/>
            <person name="Schmoll M."/>
            <person name="Druzhinina I.S."/>
            <person name="Kubicek C.P."/>
            <person name="Gaskell J.A."/>
            <person name="Kersten P."/>
            <person name="St John F."/>
            <person name="Glasner J."/>
            <person name="Sabat G."/>
            <person name="Splinter BonDurant S."/>
            <person name="Syed K."/>
            <person name="Yadav J."/>
            <person name="Mgbeahuruike A.C."/>
            <person name="Kovalchuk A."/>
            <person name="Asiegbu F.O."/>
            <person name="Lackner G."/>
            <person name="Hoffmeister D."/>
            <person name="Rencoret J."/>
            <person name="Gutierrez A."/>
            <person name="Sun H."/>
            <person name="Lindquist E."/>
            <person name="Barry K."/>
            <person name="Riley R."/>
            <person name="Grigoriev I.V."/>
            <person name="Henrissat B."/>
            <person name="Kues U."/>
            <person name="Berka R.M."/>
            <person name="Martinez A.T."/>
            <person name="Covert S.F."/>
            <person name="Blanchette R.A."/>
            <person name="Cullen D."/>
        </authorList>
    </citation>
    <scope>NUCLEOTIDE SEQUENCE [LARGE SCALE GENOMIC DNA]</scope>
    <source>
        <strain evidence="2 3">11061_1 CR5-6</strain>
    </source>
</reference>
<dbReference type="EMBL" id="KN840571">
    <property type="protein sequence ID" value="KIP04512.1"/>
    <property type="molecule type" value="Genomic_DNA"/>
</dbReference>
<feature type="region of interest" description="Disordered" evidence="1">
    <location>
        <begin position="1"/>
        <end position="162"/>
    </location>
</feature>
<name>A0A0C3S3N4_PHLG1</name>
<evidence type="ECO:0000256" key="1">
    <source>
        <dbReference type="SAM" id="MobiDB-lite"/>
    </source>
</evidence>
<feature type="compositionally biased region" description="Basic and acidic residues" evidence="1">
    <location>
        <begin position="42"/>
        <end position="52"/>
    </location>
</feature>
<feature type="compositionally biased region" description="Low complexity" evidence="1">
    <location>
        <begin position="94"/>
        <end position="107"/>
    </location>
</feature>
<protein>
    <submittedName>
        <fullName evidence="2">Uncharacterized protein</fullName>
    </submittedName>
</protein>